<gene>
    <name evidence="1" type="ORF">KD144_17430</name>
</gene>
<reference evidence="1" key="1">
    <citation type="submission" date="2021-04" db="EMBL/GenBank/DDBJ databases">
        <title>Genomic analysis of electroactive and textile dye degrading Bacillus circulans strain: DC10 isolated from constructed wetland-microbial fuel cells treating textile dye wastewaters.</title>
        <authorList>
            <person name="Patel D.U."/>
            <person name="Desai C.R."/>
        </authorList>
    </citation>
    <scope>NUCLEOTIDE SEQUENCE</scope>
    <source>
        <strain evidence="1">DC10</strain>
    </source>
</reference>
<organism evidence="1">
    <name type="scientific">Niallia circulans</name>
    <name type="common">Bacillus circulans</name>
    <dbReference type="NCBI Taxonomy" id="1397"/>
    <lineage>
        <taxon>Bacteria</taxon>
        <taxon>Bacillati</taxon>
        <taxon>Bacillota</taxon>
        <taxon>Bacilli</taxon>
        <taxon>Bacillales</taxon>
        <taxon>Bacillaceae</taxon>
        <taxon>Niallia</taxon>
    </lineage>
</organism>
<dbReference type="InterPro" id="IPR025017">
    <property type="entry name" value="DUF3954"/>
</dbReference>
<protein>
    <submittedName>
        <fullName evidence="1">DUF3954 domain-containing protein</fullName>
    </submittedName>
</protein>
<dbReference type="RefSeq" id="WP_212120380.1">
    <property type="nucleotide sequence ID" value="NZ_JAGTPX020000021.1"/>
</dbReference>
<sequence length="47" mass="5306">MKESELYIVKDGTLKLLDKPASGFGKTVIHWQDGKPITVEVNYTNKI</sequence>
<dbReference type="EMBL" id="JAGTPX010000020">
    <property type="protein sequence ID" value="MBR8671322.1"/>
    <property type="molecule type" value="Genomic_DNA"/>
</dbReference>
<comment type="caution">
    <text evidence="1">The sequence shown here is derived from an EMBL/GenBank/DDBJ whole genome shotgun (WGS) entry which is preliminary data.</text>
</comment>
<proteinExistence type="predicted"/>
<evidence type="ECO:0000313" key="1">
    <source>
        <dbReference type="EMBL" id="MBR8671322.1"/>
    </source>
</evidence>
<name>A0A941JS00_NIACI</name>
<dbReference type="Pfam" id="PF13128">
    <property type="entry name" value="DUF3954"/>
    <property type="match status" value="1"/>
</dbReference>
<accession>A0A941JS00</accession>
<dbReference type="AlphaFoldDB" id="A0A941JS00"/>